<dbReference type="EMBL" id="NAJO01000009">
    <property type="protein sequence ID" value="OQO10274.1"/>
    <property type="molecule type" value="Genomic_DNA"/>
</dbReference>
<evidence type="ECO:0000259" key="3">
    <source>
        <dbReference type="Pfam" id="PF24841"/>
    </source>
</evidence>
<proteinExistence type="predicted"/>
<keyword evidence="2" id="KW-1133">Transmembrane helix</keyword>
<organism evidence="4 5">
    <name type="scientific">Cryoendolithus antarcticus</name>
    <dbReference type="NCBI Taxonomy" id="1507870"/>
    <lineage>
        <taxon>Eukaryota</taxon>
        <taxon>Fungi</taxon>
        <taxon>Dikarya</taxon>
        <taxon>Ascomycota</taxon>
        <taxon>Pezizomycotina</taxon>
        <taxon>Dothideomycetes</taxon>
        <taxon>Dothideomycetidae</taxon>
        <taxon>Cladosporiales</taxon>
        <taxon>Cladosporiaceae</taxon>
        <taxon>Cryoendolithus</taxon>
    </lineage>
</organism>
<dbReference type="InParanoid" id="A0A1V8TG73"/>
<feature type="transmembrane region" description="Helical" evidence="2">
    <location>
        <begin position="160"/>
        <end position="179"/>
    </location>
</feature>
<feature type="region of interest" description="Disordered" evidence="1">
    <location>
        <begin position="1"/>
        <end position="47"/>
    </location>
</feature>
<dbReference type="STRING" id="1507870.A0A1V8TG73"/>
<keyword evidence="5" id="KW-1185">Reference proteome</keyword>
<gene>
    <name evidence="4" type="ORF">B0A48_04632</name>
</gene>
<sequence length="231" mass="25758">MADDAKAPGNRRERRAAAKSSSQSIAPPTKTPNIKMAHPDRSGPKGKTLLDLYDEKRDLLSQGQPFDPKHLDGAVRDEGGNILTAGLGSPDDEPIGVFGQAVFWSVCLAMFHFTMDVLTFNQYRQEIVWGPIWKRTFTVLPVLWLLVYITRSELAQRWQVARQVFFLGVAVAAGCYTIHVGNNFAYYAVMKQAPPLGTLWVWSVIEMQLPYAAASVLPVVAYLYFNGYAVF</sequence>
<dbReference type="Pfam" id="PF24841">
    <property type="entry name" value="DUF7719"/>
    <property type="match status" value="1"/>
</dbReference>
<evidence type="ECO:0000256" key="2">
    <source>
        <dbReference type="SAM" id="Phobius"/>
    </source>
</evidence>
<evidence type="ECO:0000313" key="4">
    <source>
        <dbReference type="EMBL" id="OQO10274.1"/>
    </source>
</evidence>
<dbReference type="InterPro" id="IPR056136">
    <property type="entry name" value="DUF7719"/>
</dbReference>
<feature type="transmembrane region" description="Helical" evidence="2">
    <location>
        <begin position="199"/>
        <end position="225"/>
    </location>
</feature>
<dbReference type="AlphaFoldDB" id="A0A1V8TG73"/>
<feature type="transmembrane region" description="Helical" evidence="2">
    <location>
        <begin position="95"/>
        <end position="115"/>
    </location>
</feature>
<dbReference type="OrthoDB" id="5597489at2759"/>
<protein>
    <recommendedName>
        <fullName evidence="3">DUF7719 domain-containing protein</fullName>
    </recommendedName>
</protein>
<keyword evidence="2" id="KW-0472">Membrane</keyword>
<dbReference type="PANTHER" id="PTHR37846:SF1">
    <property type="entry name" value="DEACETYLASE-LIKE PROTEIN"/>
    <property type="match status" value="1"/>
</dbReference>
<dbReference type="Proteomes" id="UP000192596">
    <property type="component" value="Unassembled WGS sequence"/>
</dbReference>
<feature type="domain" description="DUF7719" evidence="3">
    <location>
        <begin position="162"/>
        <end position="229"/>
    </location>
</feature>
<keyword evidence="2" id="KW-0812">Transmembrane</keyword>
<feature type="transmembrane region" description="Helical" evidence="2">
    <location>
        <begin position="127"/>
        <end position="148"/>
    </location>
</feature>
<accession>A0A1V8TG73</accession>
<comment type="caution">
    <text evidence="4">The sequence shown here is derived from an EMBL/GenBank/DDBJ whole genome shotgun (WGS) entry which is preliminary data.</text>
</comment>
<dbReference type="PANTHER" id="PTHR37846">
    <property type="entry name" value="YALI0B21296P"/>
    <property type="match status" value="1"/>
</dbReference>
<evidence type="ECO:0000256" key="1">
    <source>
        <dbReference type="SAM" id="MobiDB-lite"/>
    </source>
</evidence>
<evidence type="ECO:0000313" key="5">
    <source>
        <dbReference type="Proteomes" id="UP000192596"/>
    </source>
</evidence>
<reference evidence="5" key="1">
    <citation type="submission" date="2017-03" db="EMBL/GenBank/DDBJ databases">
        <title>Genomes of endolithic fungi from Antarctica.</title>
        <authorList>
            <person name="Coleine C."/>
            <person name="Masonjones S."/>
            <person name="Stajich J.E."/>
        </authorList>
    </citation>
    <scope>NUCLEOTIDE SEQUENCE [LARGE SCALE GENOMIC DNA]</scope>
    <source>
        <strain evidence="5">CCFEE 5527</strain>
    </source>
</reference>
<name>A0A1V8TG73_9PEZI</name>